<feature type="transmembrane region" description="Helical" evidence="1">
    <location>
        <begin position="25"/>
        <end position="46"/>
    </location>
</feature>
<evidence type="ECO:0000256" key="1">
    <source>
        <dbReference type="SAM" id="Phobius"/>
    </source>
</evidence>
<organism evidence="2 3">
    <name type="scientific">Sphingopyxis flava</name>
    <dbReference type="NCBI Taxonomy" id="1507287"/>
    <lineage>
        <taxon>Bacteria</taxon>
        <taxon>Pseudomonadati</taxon>
        <taxon>Pseudomonadota</taxon>
        <taxon>Alphaproteobacteria</taxon>
        <taxon>Sphingomonadales</taxon>
        <taxon>Sphingomonadaceae</taxon>
        <taxon>Sphingopyxis</taxon>
    </lineage>
</organism>
<keyword evidence="3" id="KW-1185">Reference proteome</keyword>
<keyword evidence="1" id="KW-0472">Membrane</keyword>
<proteinExistence type="predicted"/>
<evidence type="ECO:0000313" key="3">
    <source>
        <dbReference type="Proteomes" id="UP000190044"/>
    </source>
</evidence>
<dbReference type="RefSeq" id="WP_176141527.1">
    <property type="nucleotide sequence ID" value="NZ_FUYP01000006.1"/>
</dbReference>
<gene>
    <name evidence="2" type="ORF">SAMN06295937_100651</name>
</gene>
<dbReference type="AlphaFoldDB" id="A0A1T5BAP2"/>
<sequence length="47" mass="5558">MTDDPTPEPFDEAEYRRRQRSRANLMAWILGGLALLFFLITMARMVR</sequence>
<reference evidence="3" key="1">
    <citation type="submission" date="2017-02" db="EMBL/GenBank/DDBJ databases">
        <authorList>
            <person name="Varghese N."/>
            <person name="Submissions S."/>
        </authorList>
    </citation>
    <scope>NUCLEOTIDE SEQUENCE [LARGE SCALE GENOMIC DNA]</scope>
    <source>
        <strain evidence="3">R11H</strain>
    </source>
</reference>
<evidence type="ECO:0000313" key="2">
    <source>
        <dbReference type="EMBL" id="SKB44344.1"/>
    </source>
</evidence>
<protein>
    <submittedName>
        <fullName evidence="2">Uncharacterized protein</fullName>
    </submittedName>
</protein>
<keyword evidence="1" id="KW-1133">Transmembrane helix</keyword>
<keyword evidence="1" id="KW-0812">Transmembrane</keyword>
<name>A0A1T5BAP2_9SPHN</name>
<dbReference type="EMBL" id="FUYP01000006">
    <property type="protein sequence ID" value="SKB44344.1"/>
    <property type="molecule type" value="Genomic_DNA"/>
</dbReference>
<dbReference type="Proteomes" id="UP000190044">
    <property type="component" value="Unassembled WGS sequence"/>
</dbReference>
<accession>A0A1T5BAP2</accession>